<dbReference type="SUPFAM" id="SSF49785">
    <property type="entry name" value="Galactose-binding domain-like"/>
    <property type="match status" value="1"/>
</dbReference>
<keyword evidence="6" id="KW-1185">Reference proteome</keyword>
<dbReference type="EMBL" id="AZBU02000003">
    <property type="protein sequence ID" value="TKR87445.1"/>
    <property type="molecule type" value="Genomic_DNA"/>
</dbReference>
<accession>A0A4V6A4L9</accession>
<name>A0A4V6A4L9_STECR</name>
<dbReference type="PANTHER" id="PTHR23421">
    <property type="entry name" value="BETA-GALACTOSIDASE RELATED"/>
    <property type="match status" value="1"/>
</dbReference>
<sequence>MSRKKKAYGTVQMKPLGSILALQNNVTSGCMRSVDPISFEELNSPFGYVLYETKLKVGGQKLTIPVIKDYGFVFLDGYFQGVLVDSFFDYKQHSIALNAQPGQTLTIIVENRGRISYDTINDFKGIISKVFLNDQIIVGWKQCALNPQNVDTNASLVDNPDPSKAANIFVGTFAASKKANTFLDTRGWGKGQVYLNGRNIGRYWDRAGPQKTLYIPSCFLQDNNTLIVMELLGSKKCFSNQCLLSLIDRPVYEYRKPDRPFDPPKSLY</sequence>
<dbReference type="AlphaFoldDB" id="A0A4V6A4L9"/>
<protein>
    <submittedName>
        <fullName evidence="5">Uncharacterized protein</fullName>
    </submittedName>
</protein>
<dbReference type="GO" id="GO:0004553">
    <property type="term" value="F:hydrolase activity, hydrolyzing O-glycosyl compounds"/>
    <property type="evidence" value="ECO:0007669"/>
    <property type="project" value="InterPro"/>
</dbReference>
<dbReference type="InterPro" id="IPR048912">
    <property type="entry name" value="BetaGal1-like_ABD1"/>
</dbReference>
<evidence type="ECO:0000256" key="1">
    <source>
        <dbReference type="ARBA" id="ARBA00022801"/>
    </source>
</evidence>
<reference evidence="5 6" key="2">
    <citation type="journal article" date="2019" name="G3 (Bethesda)">
        <title>Hybrid Assembly of the Genome of the Entomopathogenic Nematode Steinernema carpocapsae Identifies the X-Chromosome.</title>
        <authorList>
            <person name="Serra L."/>
            <person name="Macchietto M."/>
            <person name="Macias-Munoz A."/>
            <person name="McGill C.J."/>
            <person name="Rodriguez I.M."/>
            <person name="Rodriguez B."/>
            <person name="Murad R."/>
            <person name="Mortazavi A."/>
        </authorList>
    </citation>
    <scope>NUCLEOTIDE SEQUENCE [LARGE SCALE GENOMIC DNA]</scope>
    <source>
        <strain evidence="5 6">ALL</strain>
    </source>
</reference>
<feature type="domain" description="Beta-galactosidase galactose-binding" evidence="4">
    <location>
        <begin position="170"/>
        <end position="222"/>
    </location>
</feature>
<dbReference type="PROSITE" id="PS51257">
    <property type="entry name" value="PROKAR_LIPOPROTEIN"/>
    <property type="match status" value="1"/>
</dbReference>
<evidence type="ECO:0000259" key="4">
    <source>
        <dbReference type="Pfam" id="PF21467"/>
    </source>
</evidence>
<dbReference type="InterPro" id="IPR008979">
    <property type="entry name" value="Galactose-bd-like_sf"/>
</dbReference>
<dbReference type="STRING" id="34508.A0A4V6A4L9"/>
<evidence type="ECO:0000256" key="2">
    <source>
        <dbReference type="ARBA" id="ARBA00023295"/>
    </source>
</evidence>
<feature type="domain" description="Beta-galactosidase 1-like first all-beta" evidence="3">
    <location>
        <begin position="36"/>
        <end position="145"/>
    </location>
</feature>
<dbReference type="Gene3D" id="2.60.120.260">
    <property type="entry name" value="Galactose-binding domain-like"/>
    <property type="match status" value="2"/>
</dbReference>
<dbReference type="InterPro" id="IPR001944">
    <property type="entry name" value="Glycoside_Hdrlase_35"/>
</dbReference>
<evidence type="ECO:0000259" key="3">
    <source>
        <dbReference type="Pfam" id="PF21317"/>
    </source>
</evidence>
<gene>
    <name evidence="5" type="ORF">L596_011842</name>
</gene>
<evidence type="ECO:0000313" key="6">
    <source>
        <dbReference type="Proteomes" id="UP000298663"/>
    </source>
</evidence>
<dbReference type="Pfam" id="PF21317">
    <property type="entry name" value="BetaGal_ABD_1"/>
    <property type="match status" value="1"/>
</dbReference>
<reference evidence="5 6" key="1">
    <citation type="journal article" date="2015" name="Genome Biol.">
        <title>Comparative genomics of Steinernema reveals deeply conserved gene regulatory networks.</title>
        <authorList>
            <person name="Dillman A.R."/>
            <person name="Macchietto M."/>
            <person name="Porter C.F."/>
            <person name="Rogers A."/>
            <person name="Williams B."/>
            <person name="Antoshechkin I."/>
            <person name="Lee M.M."/>
            <person name="Goodwin Z."/>
            <person name="Lu X."/>
            <person name="Lewis E.E."/>
            <person name="Goodrich-Blair H."/>
            <person name="Stock S.P."/>
            <person name="Adams B.J."/>
            <person name="Sternberg P.W."/>
            <person name="Mortazavi A."/>
        </authorList>
    </citation>
    <scope>NUCLEOTIDE SEQUENCE [LARGE SCALE GENOMIC DNA]</scope>
    <source>
        <strain evidence="5 6">ALL</strain>
    </source>
</reference>
<dbReference type="Proteomes" id="UP000298663">
    <property type="component" value="Unassembled WGS sequence"/>
</dbReference>
<organism evidence="5 6">
    <name type="scientific">Steinernema carpocapsae</name>
    <name type="common">Entomopathogenic nematode</name>
    <dbReference type="NCBI Taxonomy" id="34508"/>
    <lineage>
        <taxon>Eukaryota</taxon>
        <taxon>Metazoa</taxon>
        <taxon>Ecdysozoa</taxon>
        <taxon>Nematoda</taxon>
        <taxon>Chromadorea</taxon>
        <taxon>Rhabditida</taxon>
        <taxon>Tylenchina</taxon>
        <taxon>Panagrolaimomorpha</taxon>
        <taxon>Strongyloidoidea</taxon>
        <taxon>Steinernematidae</taxon>
        <taxon>Steinernema</taxon>
    </lineage>
</organism>
<comment type="caution">
    <text evidence="5">The sequence shown here is derived from an EMBL/GenBank/DDBJ whole genome shotgun (WGS) entry which is preliminary data.</text>
</comment>
<dbReference type="OrthoDB" id="5872735at2759"/>
<evidence type="ECO:0000313" key="5">
    <source>
        <dbReference type="EMBL" id="TKR87445.1"/>
    </source>
</evidence>
<dbReference type="Pfam" id="PF21467">
    <property type="entry name" value="BetaGal_gal-bd"/>
    <property type="match status" value="1"/>
</dbReference>
<keyword evidence="2" id="KW-0326">Glycosidase</keyword>
<proteinExistence type="predicted"/>
<dbReference type="InterPro" id="IPR048913">
    <property type="entry name" value="BetaGal_gal-bd"/>
</dbReference>
<dbReference type="GO" id="GO:0005975">
    <property type="term" value="P:carbohydrate metabolic process"/>
    <property type="evidence" value="ECO:0007669"/>
    <property type="project" value="InterPro"/>
</dbReference>
<keyword evidence="1" id="KW-0378">Hydrolase</keyword>